<comment type="caution">
    <text evidence="8">The sequence shown here is derived from an EMBL/GenBank/DDBJ whole genome shotgun (WGS) entry which is preliminary data.</text>
</comment>
<keyword evidence="3" id="KW-0479">Metal-binding</keyword>
<dbReference type="InterPro" id="IPR003819">
    <property type="entry name" value="TauD/TfdA-like"/>
</dbReference>
<evidence type="ECO:0000256" key="5">
    <source>
        <dbReference type="ARBA" id="ARBA00023002"/>
    </source>
</evidence>
<accession>A0A9N9Q3X9</accession>
<dbReference type="PANTHER" id="PTHR30468">
    <property type="entry name" value="ALPHA-KETOGLUTARATE-DEPENDENT SULFONATE DIOXYGENASE"/>
    <property type="match status" value="1"/>
</dbReference>
<evidence type="ECO:0000256" key="4">
    <source>
        <dbReference type="ARBA" id="ARBA00022964"/>
    </source>
</evidence>
<evidence type="ECO:0000313" key="9">
    <source>
        <dbReference type="Proteomes" id="UP000701801"/>
    </source>
</evidence>
<dbReference type="AlphaFoldDB" id="A0A9N9Q3X9"/>
<evidence type="ECO:0000256" key="6">
    <source>
        <dbReference type="ARBA" id="ARBA00023004"/>
    </source>
</evidence>
<keyword evidence="9" id="KW-1185">Reference proteome</keyword>
<dbReference type="GO" id="GO:0046872">
    <property type="term" value="F:metal ion binding"/>
    <property type="evidence" value="ECO:0007669"/>
    <property type="project" value="UniProtKB-KW"/>
</dbReference>
<feature type="domain" description="TauD/TfdA-like" evidence="7">
    <location>
        <begin position="25"/>
        <end position="239"/>
    </location>
</feature>
<proteinExistence type="inferred from homology"/>
<dbReference type="EMBL" id="CAJVRM010000280">
    <property type="protein sequence ID" value="CAG8978795.1"/>
    <property type="molecule type" value="Genomic_DNA"/>
</dbReference>
<sequence>MPSQIAKPASNGPLFPDYLPHYDPLEKIAAHFGPLHVHGWMPHPEKGPAEFVIVYDSKEDLRLRRFWARKNPIQFHPPGITFFAVIEQPEGVGGDTIFASTERAFMKLSPKFRSRVEGLKAVHTTAAQLSREIEDNKEKSTVRRPVTTSIHPVVTVHPVTGAKNLFVNSSYTKRIEGFDDDESEYLLKLLFNHIASGHDFSCRVRYQPGTVVLWDQRACQHSQTLDYAVRERRHAFRLTCLANVPIPSKIEEEDDGCALEEGREMLGLC</sequence>
<dbReference type="Proteomes" id="UP000701801">
    <property type="component" value="Unassembled WGS sequence"/>
</dbReference>
<evidence type="ECO:0000259" key="7">
    <source>
        <dbReference type="Pfam" id="PF02668"/>
    </source>
</evidence>
<dbReference type="Gene3D" id="3.60.130.10">
    <property type="entry name" value="Clavaminate synthase-like"/>
    <property type="match status" value="1"/>
</dbReference>
<protein>
    <recommendedName>
        <fullName evidence="7">TauD/TfdA-like domain-containing protein</fullName>
    </recommendedName>
</protein>
<evidence type="ECO:0000313" key="8">
    <source>
        <dbReference type="EMBL" id="CAG8978795.1"/>
    </source>
</evidence>
<dbReference type="InterPro" id="IPR042098">
    <property type="entry name" value="TauD-like_sf"/>
</dbReference>
<evidence type="ECO:0000256" key="1">
    <source>
        <dbReference type="ARBA" id="ARBA00001954"/>
    </source>
</evidence>
<keyword evidence="4" id="KW-0223">Dioxygenase</keyword>
<dbReference type="SUPFAM" id="SSF51197">
    <property type="entry name" value="Clavaminate synthase-like"/>
    <property type="match status" value="1"/>
</dbReference>
<dbReference type="GO" id="GO:0005737">
    <property type="term" value="C:cytoplasm"/>
    <property type="evidence" value="ECO:0007669"/>
    <property type="project" value="TreeGrafter"/>
</dbReference>
<name>A0A9N9Q3X9_9HELO</name>
<keyword evidence="6" id="KW-0408">Iron</keyword>
<evidence type="ECO:0000256" key="2">
    <source>
        <dbReference type="ARBA" id="ARBA00005896"/>
    </source>
</evidence>
<keyword evidence="5" id="KW-0560">Oxidoreductase</keyword>
<reference evidence="8" key="1">
    <citation type="submission" date="2021-07" db="EMBL/GenBank/DDBJ databases">
        <authorList>
            <person name="Durling M."/>
        </authorList>
    </citation>
    <scope>NUCLEOTIDE SEQUENCE</scope>
</reference>
<organism evidence="8 9">
    <name type="scientific">Hymenoscyphus albidus</name>
    <dbReference type="NCBI Taxonomy" id="595503"/>
    <lineage>
        <taxon>Eukaryota</taxon>
        <taxon>Fungi</taxon>
        <taxon>Dikarya</taxon>
        <taxon>Ascomycota</taxon>
        <taxon>Pezizomycotina</taxon>
        <taxon>Leotiomycetes</taxon>
        <taxon>Helotiales</taxon>
        <taxon>Helotiaceae</taxon>
        <taxon>Hymenoscyphus</taxon>
    </lineage>
</organism>
<comment type="cofactor">
    <cofactor evidence="1">
        <name>Fe(2+)</name>
        <dbReference type="ChEBI" id="CHEBI:29033"/>
    </cofactor>
</comment>
<dbReference type="InterPro" id="IPR051323">
    <property type="entry name" value="AtsK-like"/>
</dbReference>
<dbReference type="OrthoDB" id="10257314at2759"/>
<dbReference type="GO" id="GO:0016706">
    <property type="term" value="F:2-oxoglutarate-dependent dioxygenase activity"/>
    <property type="evidence" value="ECO:0007669"/>
    <property type="project" value="TreeGrafter"/>
</dbReference>
<dbReference type="Pfam" id="PF02668">
    <property type="entry name" value="TauD"/>
    <property type="match status" value="1"/>
</dbReference>
<evidence type="ECO:0000256" key="3">
    <source>
        <dbReference type="ARBA" id="ARBA00022723"/>
    </source>
</evidence>
<gene>
    <name evidence="8" type="ORF">HYALB_00011060</name>
</gene>
<dbReference type="PANTHER" id="PTHR30468:SF1">
    <property type="entry name" value="ALPHA-KETOGLUTARATE-DEPENDENT SULFONATE DIOXYGENASE"/>
    <property type="match status" value="1"/>
</dbReference>
<comment type="similarity">
    <text evidence="2">Belongs to the TfdA dioxygenase family.</text>
</comment>